<evidence type="ECO:0000313" key="2">
    <source>
        <dbReference type="EMBL" id="SDL96861.1"/>
    </source>
</evidence>
<accession>A0A1G9PEG1</accession>
<dbReference type="AlphaFoldDB" id="A0A1G9PEG1"/>
<organism evidence="2 3">
    <name type="scientific">Streptomyces wuyuanensis</name>
    <dbReference type="NCBI Taxonomy" id="1196353"/>
    <lineage>
        <taxon>Bacteria</taxon>
        <taxon>Bacillati</taxon>
        <taxon>Actinomycetota</taxon>
        <taxon>Actinomycetes</taxon>
        <taxon>Kitasatosporales</taxon>
        <taxon>Streptomycetaceae</taxon>
        <taxon>Streptomyces</taxon>
    </lineage>
</organism>
<dbReference type="Proteomes" id="UP000199063">
    <property type="component" value="Unassembled WGS sequence"/>
</dbReference>
<name>A0A1G9PEG1_9ACTN</name>
<dbReference type="STRING" id="1196353.SAMN05444921_102442"/>
<gene>
    <name evidence="2" type="ORF">SAMN05444921_102442</name>
</gene>
<reference evidence="3" key="1">
    <citation type="submission" date="2016-10" db="EMBL/GenBank/DDBJ databases">
        <authorList>
            <person name="Varghese N."/>
            <person name="Submissions S."/>
        </authorList>
    </citation>
    <scope>NUCLEOTIDE SEQUENCE [LARGE SCALE GENOMIC DNA]</scope>
    <source>
        <strain evidence="3">CGMCC 4.7042</strain>
    </source>
</reference>
<dbReference type="InterPro" id="IPR045684">
    <property type="entry name" value="DUF6191"/>
</dbReference>
<feature type="compositionally biased region" description="Basic and acidic residues" evidence="1">
    <location>
        <begin position="54"/>
        <end position="95"/>
    </location>
</feature>
<dbReference type="RefSeq" id="WP_244291836.1">
    <property type="nucleotide sequence ID" value="NZ_FNHI01000002.1"/>
</dbReference>
<evidence type="ECO:0000256" key="1">
    <source>
        <dbReference type="SAM" id="MobiDB-lite"/>
    </source>
</evidence>
<dbReference type="GeneID" id="96657210"/>
<protein>
    <submittedName>
        <fullName evidence="2">Uncharacterized protein</fullName>
    </submittedName>
</protein>
<dbReference type="Pfam" id="PF19690">
    <property type="entry name" value="DUF6191"/>
    <property type="match status" value="1"/>
</dbReference>
<sequence length="104" mass="10865">MFGGALNELFAPGRRHTEEERRRQELTLEEAGDADPGRGPIDLGSGVVLIRVPAARDEARSAEGEPEDGDKNAEGAEHTKAAEDGKNAGDGKNAEAARAAEGAE</sequence>
<dbReference type="EMBL" id="FNHI01000002">
    <property type="protein sequence ID" value="SDL96861.1"/>
    <property type="molecule type" value="Genomic_DNA"/>
</dbReference>
<keyword evidence="3" id="KW-1185">Reference proteome</keyword>
<proteinExistence type="predicted"/>
<evidence type="ECO:0000313" key="3">
    <source>
        <dbReference type="Proteomes" id="UP000199063"/>
    </source>
</evidence>
<feature type="compositionally biased region" description="Basic and acidic residues" evidence="1">
    <location>
        <begin position="15"/>
        <end position="26"/>
    </location>
</feature>
<feature type="region of interest" description="Disordered" evidence="1">
    <location>
        <begin position="1"/>
        <end position="104"/>
    </location>
</feature>